<dbReference type="Pfam" id="PF06764">
    <property type="entry name" value="DUF1223"/>
    <property type="match status" value="1"/>
</dbReference>
<dbReference type="OrthoDB" id="938668at2759"/>
<dbReference type="GeneID" id="27721073"/>
<sequence length="80" mass="9153">MDWHIYLDANDNTGIRIDSDKLEIEMHEVLVVVYLIQEEVIKIKQEPNKGKKVKNKNPVQDILKIGDWTGGDVVLPLPMA</sequence>
<dbReference type="RefSeq" id="XP_016645438.1">
    <property type="nucleotide sequence ID" value="XM_016785141.1"/>
</dbReference>
<dbReference type="EMBL" id="JOWA01000077">
    <property type="protein sequence ID" value="KEZ45639.1"/>
    <property type="molecule type" value="Genomic_DNA"/>
</dbReference>
<protein>
    <submittedName>
        <fullName evidence="1">Uncharacterized protein</fullName>
    </submittedName>
</protein>
<comment type="caution">
    <text evidence="1">The sequence shown here is derived from an EMBL/GenBank/DDBJ whole genome shotgun (WGS) entry which is preliminary data.</text>
</comment>
<dbReference type="KEGG" id="sapo:SAPIO_CDS2001"/>
<dbReference type="HOGENOM" id="CLU_2591137_0_0_1"/>
<reference evidence="1 2" key="1">
    <citation type="journal article" date="2014" name="Genome Announc.">
        <title>Draft genome sequence of the pathogenic fungus Scedosporium apiospermum.</title>
        <authorList>
            <person name="Vandeputte P."/>
            <person name="Ghamrawi S."/>
            <person name="Rechenmann M."/>
            <person name="Iltis A."/>
            <person name="Giraud S."/>
            <person name="Fleury M."/>
            <person name="Thornton C."/>
            <person name="Delhaes L."/>
            <person name="Meyer W."/>
            <person name="Papon N."/>
            <person name="Bouchara J.P."/>
        </authorList>
    </citation>
    <scope>NUCLEOTIDE SEQUENCE [LARGE SCALE GENOMIC DNA]</scope>
    <source>
        <strain evidence="1 2">IHEM 14462</strain>
    </source>
</reference>
<dbReference type="Proteomes" id="UP000028545">
    <property type="component" value="Unassembled WGS sequence"/>
</dbReference>
<keyword evidence="2" id="KW-1185">Reference proteome</keyword>
<dbReference type="InterPro" id="IPR010634">
    <property type="entry name" value="DUF1223"/>
</dbReference>
<evidence type="ECO:0000313" key="2">
    <source>
        <dbReference type="Proteomes" id="UP000028545"/>
    </source>
</evidence>
<gene>
    <name evidence="1" type="ORF">SAPIO_CDS2001</name>
</gene>
<proteinExistence type="predicted"/>
<dbReference type="VEuPathDB" id="FungiDB:SAPIO_CDS2001"/>
<organism evidence="1 2">
    <name type="scientific">Pseudallescheria apiosperma</name>
    <name type="common">Scedosporium apiospermum</name>
    <dbReference type="NCBI Taxonomy" id="563466"/>
    <lineage>
        <taxon>Eukaryota</taxon>
        <taxon>Fungi</taxon>
        <taxon>Dikarya</taxon>
        <taxon>Ascomycota</taxon>
        <taxon>Pezizomycotina</taxon>
        <taxon>Sordariomycetes</taxon>
        <taxon>Hypocreomycetidae</taxon>
        <taxon>Microascales</taxon>
        <taxon>Microascaceae</taxon>
        <taxon>Scedosporium</taxon>
    </lineage>
</organism>
<name>A0A084GE77_PSEDA</name>
<evidence type="ECO:0000313" key="1">
    <source>
        <dbReference type="EMBL" id="KEZ45639.1"/>
    </source>
</evidence>
<accession>A0A084GE77</accession>
<dbReference type="AlphaFoldDB" id="A0A084GE77"/>